<name>A0A485NRF2_LYNPA</name>
<keyword evidence="4" id="KW-0812">Transmembrane</keyword>
<keyword evidence="9" id="KW-1185">Reference proteome</keyword>
<dbReference type="GO" id="GO:0046961">
    <property type="term" value="F:proton-transporting ATPase activity, rotational mechanism"/>
    <property type="evidence" value="ECO:0007669"/>
    <property type="project" value="InterPro"/>
</dbReference>
<comment type="subcellular location">
    <subcellularLocation>
        <location evidence="1">Membrane</location>
        <topology evidence="1">Multi-pass membrane protein</topology>
    </subcellularLocation>
</comment>
<dbReference type="GO" id="GO:0033179">
    <property type="term" value="C:proton-transporting V-type ATPase, V0 domain"/>
    <property type="evidence" value="ECO:0007669"/>
    <property type="project" value="InterPro"/>
</dbReference>
<evidence type="ECO:0000313" key="9">
    <source>
        <dbReference type="Proteomes" id="UP000386466"/>
    </source>
</evidence>
<dbReference type="AlphaFoldDB" id="A0A485NRF2"/>
<dbReference type="GO" id="GO:0005886">
    <property type="term" value="C:plasma membrane"/>
    <property type="evidence" value="ECO:0007669"/>
    <property type="project" value="TreeGrafter"/>
</dbReference>
<dbReference type="InterPro" id="IPR002490">
    <property type="entry name" value="V-ATPase_116kDa_su"/>
</dbReference>
<dbReference type="GO" id="GO:0016471">
    <property type="term" value="C:vacuolar proton-transporting V-type ATPase complex"/>
    <property type="evidence" value="ECO:0007669"/>
    <property type="project" value="TreeGrafter"/>
</dbReference>
<feature type="non-terminal residue" evidence="8">
    <location>
        <position position="50"/>
    </location>
</feature>
<keyword evidence="5" id="KW-1133">Transmembrane helix</keyword>
<evidence type="ECO:0000256" key="3">
    <source>
        <dbReference type="ARBA" id="ARBA00022448"/>
    </source>
</evidence>
<gene>
    <name evidence="8" type="ORF">LYPA_23C017539</name>
</gene>
<sequence length="50" mass="5532">MASVFRSEEMCLSQLFLQVEAAYCCVAELGELGLVQFKDVGATFLGDQRK</sequence>
<dbReference type="GO" id="GO:0051117">
    <property type="term" value="F:ATPase binding"/>
    <property type="evidence" value="ECO:0007669"/>
    <property type="project" value="TreeGrafter"/>
</dbReference>
<accession>A0A485NRF2</accession>
<evidence type="ECO:0000256" key="1">
    <source>
        <dbReference type="ARBA" id="ARBA00004141"/>
    </source>
</evidence>
<keyword evidence="7" id="KW-0472">Membrane</keyword>
<reference evidence="8 9" key="1">
    <citation type="submission" date="2019-01" db="EMBL/GenBank/DDBJ databases">
        <authorList>
            <person name="Alioto T."/>
            <person name="Alioto T."/>
        </authorList>
    </citation>
    <scope>NUCLEOTIDE SEQUENCE [LARGE SCALE GENOMIC DNA]</scope>
</reference>
<evidence type="ECO:0000313" key="8">
    <source>
        <dbReference type="EMBL" id="VFV34186.1"/>
    </source>
</evidence>
<comment type="similarity">
    <text evidence="2">Belongs to the V-ATPase 116 kDa subunit family.</text>
</comment>
<keyword evidence="6" id="KW-0406">Ion transport</keyword>
<evidence type="ECO:0000256" key="4">
    <source>
        <dbReference type="ARBA" id="ARBA00022692"/>
    </source>
</evidence>
<dbReference type="PANTHER" id="PTHR11629">
    <property type="entry name" value="VACUOLAR PROTON ATPASES"/>
    <property type="match status" value="1"/>
</dbReference>
<evidence type="ECO:0000256" key="5">
    <source>
        <dbReference type="ARBA" id="ARBA00022989"/>
    </source>
</evidence>
<dbReference type="Proteomes" id="UP000386466">
    <property type="component" value="Unassembled WGS sequence"/>
</dbReference>
<keyword evidence="3" id="KW-0813">Transport</keyword>
<protein>
    <submittedName>
        <fullName evidence="8">Uncharacterized protein</fullName>
    </submittedName>
</protein>
<evidence type="ECO:0000256" key="6">
    <source>
        <dbReference type="ARBA" id="ARBA00023065"/>
    </source>
</evidence>
<evidence type="ECO:0000256" key="7">
    <source>
        <dbReference type="ARBA" id="ARBA00023136"/>
    </source>
</evidence>
<organism evidence="8 9">
    <name type="scientific">Lynx pardinus</name>
    <name type="common">Iberian lynx</name>
    <name type="synonym">Felis pardina</name>
    <dbReference type="NCBI Taxonomy" id="191816"/>
    <lineage>
        <taxon>Eukaryota</taxon>
        <taxon>Metazoa</taxon>
        <taxon>Chordata</taxon>
        <taxon>Craniata</taxon>
        <taxon>Vertebrata</taxon>
        <taxon>Euteleostomi</taxon>
        <taxon>Mammalia</taxon>
        <taxon>Eutheria</taxon>
        <taxon>Laurasiatheria</taxon>
        <taxon>Carnivora</taxon>
        <taxon>Feliformia</taxon>
        <taxon>Felidae</taxon>
        <taxon>Felinae</taxon>
        <taxon>Lynx</taxon>
    </lineage>
</organism>
<evidence type="ECO:0000256" key="2">
    <source>
        <dbReference type="ARBA" id="ARBA00009904"/>
    </source>
</evidence>
<proteinExistence type="inferred from homology"/>
<dbReference type="GO" id="GO:0007035">
    <property type="term" value="P:vacuolar acidification"/>
    <property type="evidence" value="ECO:0007669"/>
    <property type="project" value="TreeGrafter"/>
</dbReference>
<dbReference type="EMBL" id="CAAGRJ010019210">
    <property type="protein sequence ID" value="VFV34186.1"/>
    <property type="molecule type" value="Genomic_DNA"/>
</dbReference>
<dbReference type="PANTHER" id="PTHR11629:SF26">
    <property type="entry name" value="V-TYPE PROTON ATPASE 116 KDA SUBUNIT A 4"/>
    <property type="match status" value="1"/>
</dbReference>